<feature type="compositionally biased region" description="Low complexity" evidence="6">
    <location>
        <begin position="78"/>
        <end position="87"/>
    </location>
</feature>
<evidence type="ECO:0000313" key="8">
    <source>
        <dbReference type="Proteomes" id="UP000256645"/>
    </source>
</evidence>
<dbReference type="GO" id="GO:0044027">
    <property type="term" value="P:negative regulation of gene expression via chromosomal CpG island methylation"/>
    <property type="evidence" value="ECO:0007669"/>
    <property type="project" value="TreeGrafter"/>
</dbReference>
<dbReference type="AlphaFoldDB" id="A0A3D8S0T0"/>
<feature type="compositionally biased region" description="Low complexity" evidence="6">
    <location>
        <begin position="55"/>
        <end position="71"/>
    </location>
</feature>
<proteinExistence type="inferred from homology"/>
<feature type="active site" evidence="5">
    <location>
        <position position="641"/>
    </location>
</feature>
<name>A0A3D8S0T0_9HELO</name>
<evidence type="ECO:0000256" key="1">
    <source>
        <dbReference type="ARBA" id="ARBA00011975"/>
    </source>
</evidence>
<dbReference type="GO" id="GO:0003886">
    <property type="term" value="F:DNA (cytosine-5-)-methyltransferase activity"/>
    <property type="evidence" value="ECO:0007669"/>
    <property type="project" value="UniProtKB-EC"/>
</dbReference>
<feature type="compositionally biased region" description="Basic and acidic residues" evidence="6">
    <location>
        <begin position="184"/>
        <end position="199"/>
    </location>
</feature>
<accession>A0A3D8S0T0</accession>
<dbReference type="Gene3D" id="3.40.50.150">
    <property type="entry name" value="Vaccinia Virus protein VP39"/>
    <property type="match status" value="1"/>
</dbReference>
<sequence>MDEAKSRQSEAIIIEDSDDDLAIVSKGTREKKERRKKESITNYRIASCSAERTPVKTPAGATAAAIPTPATSSKHHISTPSPASTSAQSEIQTPLGAKRQAPATTPQELAKSIWSFPSPDSSPSVRKGKGKQKAVVKEIHLISDTEDDDDPYIGCNISRMSHYSIPDLEIDISNDTPVTTVKRRSPEKQPADSSSSRDREVIDIECIDLEAFEDEDFASTQNRPVLRVDDVYAEEPLYRPSQRRSMVLPPRNPPVRHPYECIEQVTYNGMNLRPGKVVELHTEGFNREEDFLRIKTIVRHVTTREVTLRGVALQRNRHLNGLLERKLNEICERYEIDLDDPRKPEEQCVVEVELSQVVRIRKTVTTNLLFPHGRDIEVYENSAAARLNGTLIIRWKYICKYDSALHRQKNVWRERSIMRCTEKEVTSDVISDSELRRSWLDQFNNMTCNNEERSQGCIVVHANPDEQAPTVRRGSSRSTRSTSVQVIKVGRKREQSPDVGDGSKKRKILIDLEDTNQIMSRLSVKLVERNSVICLDLGSSGHIPPTGTLQSSNQTPKMKIPRGKIWTYGDAFCGAGGASRGADLAGLLIKWGFDHWEHACTTWNANFPNAHCYQMHSHQFVAEVNSGRVARVEILHISPPCQTWSPAHTVAGKNDEMNTASLFAVMAIIMAVRPRIVTLEQTFGICMVRFQQYFNALIQQFTSLNFSVRWAILPLQSLGLPQRRHRLIIIAACPGEILPRMPAFTHSDGSDGLHPFVTVNEVLAKINGRLRHEPRDPILDTAIQCDPPKPPYDGSKYLRRAITTHGGQNYRPDGLSDFSLREYAGLQGFPPYHVFKGLAIKKQIGNAVPPTSAEALFRSIIQDLSGTDEAASTQPIVID</sequence>
<evidence type="ECO:0000313" key="7">
    <source>
        <dbReference type="EMBL" id="RDW79907.1"/>
    </source>
</evidence>
<comment type="caution">
    <text evidence="7">The sequence shown here is derived from an EMBL/GenBank/DDBJ whole genome shotgun (WGS) entry which is preliminary data.</text>
</comment>
<dbReference type="PRINTS" id="PR00105">
    <property type="entry name" value="C5METTRFRASE"/>
</dbReference>
<dbReference type="GO" id="GO:0003677">
    <property type="term" value="F:DNA binding"/>
    <property type="evidence" value="ECO:0007669"/>
    <property type="project" value="TreeGrafter"/>
</dbReference>
<dbReference type="OrthoDB" id="414133at2759"/>
<keyword evidence="8" id="KW-1185">Reference proteome</keyword>
<evidence type="ECO:0000256" key="3">
    <source>
        <dbReference type="ARBA" id="ARBA00022679"/>
    </source>
</evidence>
<dbReference type="PANTHER" id="PTHR10629:SF52">
    <property type="entry name" value="DNA (CYTOSINE-5)-METHYLTRANSFERASE 1"/>
    <property type="match status" value="1"/>
</dbReference>
<evidence type="ECO:0000256" key="5">
    <source>
        <dbReference type="PROSITE-ProRule" id="PRU01016"/>
    </source>
</evidence>
<evidence type="ECO:0000256" key="4">
    <source>
        <dbReference type="ARBA" id="ARBA00022691"/>
    </source>
</evidence>
<dbReference type="InterPro" id="IPR029063">
    <property type="entry name" value="SAM-dependent_MTases_sf"/>
</dbReference>
<feature type="region of interest" description="Disordered" evidence="6">
    <location>
        <begin position="465"/>
        <end position="484"/>
    </location>
</feature>
<feature type="region of interest" description="Disordered" evidence="6">
    <location>
        <begin position="174"/>
        <end position="199"/>
    </location>
</feature>
<feature type="compositionally biased region" description="Low complexity" evidence="6">
    <location>
        <begin position="470"/>
        <end position="484"/>
    </location>
</feature>
<dbReference type="STRING" id="1849047.A0A3D8S0T0"/>
<dbReference type="Gene3D" id="3.90.120.10">
    <property type="entry name" value="DNA Methylase, subunit A, domain 2"/>
    <property type="match status" value="1"/>
</dbReference>
<organism evidence="7 8">
    <name type="scientific">Coleophoma cylindrospora</name>
    <dbReference type="NCBI Taxonomy" id="1849047"/>
    <lineage>
        <taxon>Eukaryota</taxon>
        <taxon>Fungi</taxon>
        <taxon>Dikarya</taxon>
        <taxon>Ascomycota</taxon>
        <taxon>Pezizomycotina</taxon>
        <taxon>Leotiomycetes</taxon>
        <taxon>Helotiales</taxon>
        <taxon>Dermateaceae</taxon>
        <taxon>Coleophoma</taxon>
    </lineage>
</organism>
<dbReference type="PROSITE" id="PS51679">
    <property type="entry name" value="SAM_MT_C5"/>
    <property type="match status" value="1"/>
</dbReference>
<dbReference type="Pfam" id="PF00145">
    <property type="entry name" value="DNA_methylase"/>
    <property type="match status" value="1"/>
</dbReference>
<dbReference type="InterPro" id="IPR001525">
    <property type="entry name" value="C5_MeTfrase"/>
</dbReference>
<keyword evidence="4 5" id="KW-0949">S-adenosyl-L-methionine</keyword>
<keyword evidence="2 5" id="KW-0489">Methyltransferase</keyword>
<dbReference type="GO" id="GO:0005634">
    <property type="term" value="C:nucleus"/>
    <property type="evidence" value="ECO:0007669"/>
    <property type="project" value="TreeGrafter"/>
</dbReference>
<gene>
    <name evidence="7" type="ORF">BP6252_04545</name>
</gene>
<dbReference type="Proteomes" id="UP000256645">
    <property type="component" value="Unassembled WGS sequence"/>
</dbReference>
<reference evidence="7 8" key="1">
    <citation type="journal article" date="2018" name="IMA Fungus">
        <title>IMA Genome-F 9: Draft genome sequence of Annulohypoxylon stygium, Aspergillus mulundensis, Berkeleyomyces basicola (syn. Thielaviopsis basicola), Ceratocystis smalleyi, two Cercospora beticola strains, Coleophoma cylindrospora, Fusarium fracticaudum, Phialophora cf. hyalina, and Morchella septimelata.</title>
        <authorList>
            <person name="Wingfield B.D."/>
            <person name="Bills G.F."/>
            <person name="Dong Y."/>
            <person name="Huang W."/>
            <person name="Nel W.J."/>
            <person name="Swalarsk-Parry B.S."/>
            <person name="Vaghefi N."/>
            <person name="Wilken P.M."/>
            <person name="An Z."/>
            <person name="de Beer Z.W."/>
            <person name="De Vos L."/>
            <person name="Chen L."/>
            <person name="Duong T.A."/>
            <person name="Gao Y."/>
            <person name="Hammerbacher A."/>
            <person name="Kikkert J.R."/>
            <person name="Li Y."/>
            <person name="Li H."/>
            <person name="Li K."/>
            <person name="Li Q."/>
            <person name="Liu X."/>
            <person name="Ma X."/>
            <person name="Naidoo K."/>
            <person name="Pethybridge S.J."/>
            <person name="Sun J."/>
            <person name="Steenkamp E.T."/>
            <person name="van der Nest M.A."/>
            <person name="van Wyk S."/>
            <person name="Wingfield M.J."/>
            <person name="Xiong C."/>
            <person name="Yue Q."/>
            <person name="Zhang X."/>
        </authorList>
    </citation>
    <scope>NUCLEOTIDE SEQUENCE [LARGE SCALE GENOMIC DNA]</scope>
    <source>
        <strain evidence="7 8">BP6252</strain>
    </source>
</reference>
<dbReference type="GO" id="GO:0032259">
    <property type="term" value="P:methylation"/>
    <property type="evidence" value="ECO:0007669"/>
    <property type="project" value="UniProtKB-KW"/>
</dbReference>
<feature type="region of interest" description="Disordered" evidence="6">
    <location>
        <begin position="50"/>
        <end position="133"/>
    </location>
</feature>
<dbReference type="EC" id="2.1.1.37" evidence="1"/>
<comment type="similarity">
    <text evidence="5">Belongs to the class I-like SAM-binding methyltransferase superfamily. C5-methyltransferase family.</text>
</comment>
<protein>
    <recommendedName>
        <fullName evidence="1">DNA (cytosine-5-)-methyltransferase</fullName>
        <ecNumber evidence="1">2.1.1.37</ecNumber>
    </recommendedName>
</protein>
<dbReference type="EMBL" id="PDLM01000004">
    <property type="protein sequence ID" value="RDW79907.1"/>
    <property type="molecule type" value="Genomic_DNA"/>
</dbReference>
<dbReference type="InterPro" id="IPR050390">
    <property type="entry name" value="C5-Methyltransferase"/>
</dbReference>
<evidence type="ECO:0000256" key="6">
    <source>
        <dbReference type="SAM" id="MobiDB-lite"/>
    </source>
</evidence>
<evidence type="ECO:0000256" key="2">
    <source>
        <dbReference type="ARBA" id="ARBA00022603"/>
    </source>
</evidence>
<dbReference type="SUPFAM" id="SSF53335">
    <property type="entry name" value="S-adenosyl-L-methionine-dependent methyltransferases"/>
    <property type="match status" value="1"/>
</dbReference>
<keyword evidence="3 5" id="KW-0808">Transferase</keyword>
<dbReference type="PANTHER" id="PTHR10629">
    <property type="entry name" value="CYTOSINE-SPECIFIC METHYLTRANSFERASE"/>
    <property type="match status" value="1"/>
</dbReference>